<dbReference type="EMBL" id="CAKJTG010000019">
    <property type="protein sequence ID" value="CAG9609433.1"/>
    <property type="molecule type" value="Genomic_DNA"/>
</dbReference>
<accession>A0A9C7GBS7</accession>
<dbReference type="Proteomes" id="UP000789845">
    <property type="component" value="Unassembled WGS sequence"/>
</dbReference>
<gene>
    <name evidence="2" type="ORF">NEOCIP111885_03175</name>
</gene>
<keyword evidence="1" id="KW-1133">Transmembrane helix</keyword>
<comment type="caution">
    <text evidence="2">The sequence shown here is derived from an EMBL/GenBank/DDBJ whole genome shotgun (WGS) entry which is preliminary data.</text>
</comment>
<feature type="transmembrane region" description="Helical" evidence="1">
    <location>
        <begin position="78"/>
        <end position="96"/>
    </location>
</feature>
<organism evidence="2 3">
    <name type="scientific">Pseudoneobacillus rhizosphaerae</name>
    <dbReference type="NCBI Taxonomy" id="2880968"/>
    <lineage>
        <taxon>Bacteria</taxon>
        <taxon>Bacillati</taxon>
        <taxon>Bacillota</taxon>
        <taxon>Bacilli</taxon>
        <taxon>Bacillales</taxon>
        <taxon>Bacillaceae</taxon>
        <taxon>Pseudoneobacillus</taxon>
    </lineage>
</organism>
<feature type="transmembrane region" description="Helical" evidence="1">
    <location>
        <begin position="6"/>
        <end position="25"/>
    </location>
</feature>
<evidence type="ECO:0008006" key="4">
    <source>
        <dbReference type="Google" id="ProtNLM"/>
    </source>
</evidence>
<name>A0A9C7GBS7_9BACI</name>
<dbReference type="RefSeq" id="WP_230497665.1">
    <property type="nucleotide sequence ID" value="NZ_CAKJTG010000019.1"/>
</dbReference>
<reference evidence="2" key="1">
    <citation type="submission" date="2021-10" db="EMBL/GenBank/DDBJ databases">
        <authorList>
            <person name="Criscuolo A."/>
        </authorList>
    </citation>
    <scope>NUCLEOTIDE SEQUENCE</scope>
    <source>
        <strain evidence="2">CIP111885</strain>
    </source>
</reference>
<keyword evidence="1" id="KW-0472">Membrane</keyword>
<keyword evidence="1" id="KW-0812">Transmembrane</keyword>
<evidence type="ECO:0000256" key="1">
    <source>
        <dbReference type="SAM" id="Phobius"/>
    </source>
</evidence>
<keyword evidence="3" id="KW-1185">Reference proteome</keyword>
<feature type="transmembrane region" description="Helical" evidence="1">
    <location>
        <begin position="54"/>
        <end position="72"/>
    </location>
</feature>
<evidence type="ECO:0000313" key="2">
    <source>
        <dbReference type="EMBL" id="CAG9609433.1"/>
    </source>
</evidence>
<dbReference type="AlphaFoldDB" id="A0A9C7GBS7"/>
<protein>
    <recommendedName>
        <fullName evidence="4">DUF3784 domain-containing protein</fullName>
    </recommendedName>
</protein>
<evidence type="ECO:0000313" key="3">
    <source>
        <dbReference type="Proteomes" id="UP000789845"/>
    </source>
</evidence>
<proteinExistence type="predicted"/>
<sequence>MFTTIFFTVVIMIPLYGLLIWTFYYPEESMLFGKRWMYKEEPEISSAAIRYTKFASMTAMIGLPIVLISFIFEIFVLRLVLVLIPLVIILGAIKIFSDNKD</sequence>